<feature type="region of interest" description="Disordered" evidence="1">
    <location>
        <begin position="1"/>
        <end position="76"/>
    </location>
</feature>
<evidence type="ECO:0000256" key="1">
    <source>
        <dbReference type="SAM" id="MobiDB-lite"/>
    </source>
</evidence>
<accession>A0A4Y2UMV2</accession>
<feature type="compositionally biased region" description="Polar residues" evidence="1">
    <location>
        <begin position="41"/>
        <end position="50"/>
    </location>
</feature>
<protein>
    <submittedName>
        <fullName evidence="2">Uncharacterized protein</fullName>
    </submittedName>
</protein>
<proteinExistence type="predicted"/>
<gene>
    <name evidence="2" type="ORF">AVEN_219211_1</name>
</gene>
<comment type="caution">
    <text evidence="2">The sequence shown here is derived from an EMBL/GenBank/DDBJ whole genome shotgun (WGS) entry which is preliminary data.</text>
</comment>
<dbReference type="AlphaFoldDB" id="A0A4Y2UMV2"/>
<reference evidence="2 3" key="1">
    <citation type="journal article" date="2019" name="Sci. Rep.">
        <title>Orb-weaving spider Araneus ventricosus genome elucidates the spidroin gene catalogue.</title>
        <authorList>
            <person name="Kono N."/>
            <person name="Nakamura H."/>
            <person name="Ohtoshi R."/>
            <person name="Moran D.A.P."/>
            <person name="Shinohara A."/>
            <person name="Yoshida Y."/>
            <person name="Fujiwara M."/>
            <person name="Mori M."/>
            <person name="Tomita M."/>
            <person name="Arakawa K."/>
        </authorList>
    </citation>
    <scope>NUCLEOTIDE SEQUENCE [LARGE SCALE GENOMIC DNA]</scope>
</reference>
<evidence type="ECO:0000313" key="3">
    <source>
        <dbReference type="Proteomes" id="UP000499080"/>
    </source>
</evidence>
<sequence length="76" mass="8417">MEDETDEIGCLKGRKRKGKRVVSDPAEEDYDINKGLHGINSIDTGSSEPSFQAKDGGRPKRPNITVKFPPPFIKCD</sequence>
<organism evidence="2 3">
    <name type="scientific">Araneus ventricosus</name>
    <name type="common">Orbweaver spider</name>
    <name type="synonym">Epeira ventricosa</name>
    <dbReference type="NCBI Taxonomy" id="182803"/>
    <lineage>
        <taxon>Eukaryota</taxon>
        <taxon>Metazoa</taxon>
        <taxon>Ecdysozoa</taxon>
        <taxon>Arthropoda</taxon>
        <taxon>Chelicerata</taxon>
        <taxon>Arachnida</taxon>
        <taxon>Araneae</taxon>
        <taxon>Araneomorphae</taxon>
        <taxon>Entelegynae</taxon>
        <taxon>Araneoidea</taxon>
        <taxon>Araneidae</taxon>
        <taxon>Araneus</taxon>
    </lineage>
</organism>
<dbReference type="Proteomes" id="UP000499080">
    <property type="component" value="Unassembled WGS sequence"/>
</dbReference>
<name>A0A4Y2UMV2_ARAVE</name>
<keyword evidence="3" id="KW-1185">Reference proteome</keyword>
<dbReference type="EMBL" id="BGPR01037845">
    <property type="protein sequence ID" value="GBO13562.1"/>
    <property type="molecule type" value="Genomic_DNA"/>
</dbReference>
<evidence type="ECO:0000313" key="2">
    <source>
        <dbReference type="EMBL" id="GBO13562.1"/>
    </source>
</evidence>